<dbReference type="AlphaFoldDB" id="A0A7W9YB65"/>
<dbReference type="Pfam" id="PF10947">
    <property type="entry name" value="DUF2628"/>
    <property type="match status" value="1"/>
</dbReference>
<proteinExistence type="predicted"/>
<dbReference type="EMBL" id="JACHEG010000009">
    <property type="protein sequence ID" value="MBB6165345.1"/>
    <property type="molecule type" value="Genomic_DNA"/>
</dbReference>
<feature type="transmembrane region" description="Helical" evidence="2">
    <location>
        <begin position="67"/>
        <end position="84"/>
    </location>
</feature>
<accession>A0A7W9YB65</accession>
<dbReference type="Proteomes" id="UP000547879">
    <property type="component" value="Unassembled WGS sequence"/>
</dbReference>
<evidence type="ECO:0000256" key="2">
    <source>
        <dbReference type="SAM" id="Phobius"/>
    </source>
</evidence>
<evidence type="ECO:0000313" key="4">
    <source>
        <dbReference type="Proteomes" id="UP000547879"/>
    </source>
</evidence>
<sequence>MRSYLVLTPPGGPEKDHRSTLFLADGFSWMALLFAWIWLIWHRLWLAGIIALVLQIGSVLLLGMSGFFLAGLLLGFAIHVLIALEGRNHYANSLARRGWTLESVISATDLRTAEEIYFSGLPQPETHPLPSSSDWANKAKQPSVSGWQGPALGLFDHGGR</sequence>
<protein>
    <recommendedName>
        <fullName evidence="5">DUF2628 domain-containing protein</fullName>
    </recommendedName>
</protein>
<name>A0A7W9YB65_9HYPH</name>
<comment type="caution">
    <text evidence="3">The sequence shown here is derived from an EMBL/GenBank/DDBJ whole genome shotgun (WGS) entry which is preliminary data.</text>
</comment>
<evidence type="ECO:0000313" key="3">
    <source>
        <dbReference type="EMBL" id="MBB6165345.1"/>
    </source>
</evidence>
<keyword evidence="2" id="KW-0472">Membrane</keyword>
<dbReference type="InterPro" id="IPR024399">
    <property type="entry name" value="DUF2628"/>
</dbReference>
<evidence type="ECO:0008006" key="5">
    <source>
        <dbReference type="Google" id="ProtNLM"/>
    </source>
</evidence>
<keyword evidence="2" id="KW-0812">Transmembrane</keyword>
<keyword evidence="4" id="KW-1185">Reference proteome</keyword>
<dbReference type="RefSeq" id="WP_183996567.1">
    <property type="nucleotide sequence ID" value="NZ_BMHW01000010.1"/>
</dbReference>
<organism evidence="3 4">
    <name type="scientific">Rhizobium wenxiniae</name>
    <dbReference type="NCBI Taxonomy" id="1737357"/>
    <lineage>
        <taxon>Bacteria</taxon>
        <taxon>Pseudomonadati</taxon>
        <taxon>Pseudomonadota</taxon>
        <taxon>Alphaproteobacteria</taxon>
        <taxon>Hyphomicrobiales</taxon>
        <taxon>Rhizobiaceae</taxon>
        <taxon>Rhizobium/Agrobacterium group</taxon>
        <taxon>Rhizobium</taxon>
    </lineage>
</organism>
<reference evidence="3 4" key="1">
    <citation type="submission" date="2020-08" db="EMBL/GenBank/DDBJ databases">
        <title>Genomic Encyclopedia of Type Strains, Phase IV (KMG-IV): sequencing the most valuable type-strain genomes for metagenomic binning, comparative biology and taxonomic classification.</title>
        <authorList>
            <person name="Goeker M."/>
        </authorList>
    </citation>
    <scope>NUCLEOTIDE SEQUENCE [LARGE SCALE GENOMIC DNA]</scope>
    <source>
        <strain evidence="3 4">DSM 100734</strain>
    </source>
</reference>
<keyword evidence="2" id="KW-1133">Transmembrane helix</keyword>
<evidence type="ECO:0000256" key="1">
    <source>
        <dbReference type="SAM" id="MobiDB-lite"/>
    </source>
</evidence>
<feature type="region of interest" description="Disordered" evidence="1">
    <location>
        <begin position="121"/>
        <end position="160"/>
    </location>
</feature>
<gene>
    <name evidence="3" type="ORF">HNQ72_005191</name>
</gene>
<feature type="compositionally biased region" description="Polar residues" evidence="1">
    <location>
        <begin position="129"/>
        <end position="146"/>
    </location>
</feature>
<feature type="transmembrane region" description="Helical" evidence="2">
    <location>
        <begin position="20"/>
        <end position="39"/>
    </location>
</feature>